<keyword evidence="3" id="KW-0966">Cell projection</keyword>
<sequence length="187" mass="19883">MTVTDFDADERVQPIKRPQSGRYSTSDKVLAGAGVLLAAGAAFFPWYVFLNPGKFAVPALWEGKTRDLPETAAKEVMSVSPAAMIDNDNTPPLESVDPVATATTAGGSTEKTLGAPVDTGLDQPLPANSGFRLMHVANGRALIEDARGMYIVRVGSILPDNSRLATLEQRDGAWVIVTSNGDIVKRN</sequence>
<evidence type="ECO:0000256" key="1">
    <source>
        <dbReference type="SAM" id="MobiDB-lite"/>
    </source>
</evidence>
<keyword evidence="4" id="KW-1185">Reference proteome</keyword>
<feature type="region of interest" description="Disordered" evidence="1">
    <location>
        <begin position="1"/>
        <end position="23"/>
    </location>
</feature>
<keyword evidence="3" id="KW-0969">Cilium</keyword>
<organism evidence="3 4">
    <name type="scientific">Shinella kummerowiae</name>
    <dbReference type="NCBI Taxonomy" id="417745"/>
    <lineage>
        <taxon>Bacteria</taxon>
        <taxon>Pseudomonadati</taxon>
        <taxon>Pseudomonadota</taxon>
        <taxon>Alphaproteobacteria</taxon>
        <taxon>Hyphomicrobiales</taxon>
        <taxon>Rhizobiaceae</taxon>
        <taxon>Shinella</taxon>
    </lineage>
</organism>
<dbReference type="RefSeq" id="WP_202402525.1">
    <property type="nucleotide sequence ID" value="NZ_JAODWE010000007.1"/>
</dbReference>
<comment type="caution">
    <text evidence="3">The sequence shown here is derived from an EMBL/GenBank/DDBJ whole genome shotgun (WGS) entry which is preliminary data.</text>
</comment>
<dbReference type="Proteomes" id="UP000435802">
    <property type="component" value="Unassembled WGS sequence"/>
</dbReference>
<keyword evidence="2" id="KW-1133">Transmembrane helix</keyword>
<dbReference type="EMBL" id="WUMK01000002">
    <property type="protein sequence ID" value="MXN44534.1"/>
    <property type="molecule type" value="Genomic_DNA"/>
</dbReference>
<reference evidence="3 4" key="1">
    <citation type="submission" date="2019-12" db="EMBL/GenBank/DDBJ databases">
        <title>Shinella kummerowiae sp. nov., a symbiotic bacterium isolated from root nodules of the herbal legume Kummerowia stipulacea.</title>
        <authorList>
            <person name="Gao J."/>
        </authorList>
    </citation>
    <scope>NUCLEOTIDE SEQUENCE [LARGE SCALE GENOMIC DNA]</scope>
    <source>
        <strain evidence="3 4">CCBAU 25048</strain>
    </source>
</reference>
<accession>A0A6N8S653</accession>
<evidence type="ECO:0000256" key="2">
    <source>
        <dbReference type="SAM" id="Phobius"/>
    </source>
</evidence>
<evidence type="ECO:0000313" key="3">
    <source>
        <dbReference type="EMBL" id="MXN44534.1"/>
    </source>
</evidence>
<proteinExistence type="predicted"/>
<keyword evidence="3" id="KW-0282">Flagellum</keyword>
<feature type="transmembrane region" description="Helical" evidence="2">
    <location>
        <begin position="29"/>
        <end position="50"/>
    </location>
</feature>
<gene>
    <name evidence="3" type="ORF">GR138_04980</name>
</gene>
<dbReference type="AlphaFoldDB" id="A0A6N8S653"/>
<evidence type="ECO:0000313" key="4">
    <source>
        <dbReference type="Proteomes" id="UP000435802"/>
    </source>
</evidence>
<name>A0A6N8S653_9HYPH</name>
<protein>
    <submittedName>
        <fullName evidence="3">Flagellar protein</fullName>
    </submittedName>
</protein>
<keyword evidence="2" id="KW-0812">Transmembrane</keyword>
<keyword evidence="2" id="KW-0472">Membrane</keyword>